<accession>A0A2G9U920</accession>
<evidence type="ECO:0000259" key="3">
    <source>
        <dbReference type="PROSITE" id="PS51034"/>
    </source>
</evidence>
<dbReference type="Proteomes" id="UP000230423">
    <property type="component" value="Unassembled WGS sequence"/>
</dbReference>
<dbReference type="PANTHER" id="PTHR22907:SF1">
    <property type="entry name" value="ZP DOMAIN-CONTAINING PROTEIN"/>
    <property type="match status" value="1"/>
</dbReference>
<evidence type="ECO:0000256" key="2">
    <source>
        <dbReference type="SAM" id="MobiDB-lite"/>
    </source>
</evidence>
<name>A0A2G9U920_TELCI</name>
<dbReference type="EMBL" id="KZ348044">
    <property type="protein sequence ID" value="PIO66751.1"/>
    <property type="molecule type" value="Genomic_DNA"/>
</dbReference>
<feature type="compositionally biased region" description="Basic and acidic residues" evidence="2">
    <location>
        <begin position="163"/>
        <end position="173"/>
    </location>
</feature>
<keyword evidence="1" id="KW-0732">Signal</keyword>
<evidence type="ECO:0000313" key="4">
    <source>
        <dbReference type="EMBL" id="PIO66751.1"/>
    </source>
</evidence>
<keyword evidence="5" id="KW-1185">Reference proteome</keyword>
<protein>
    <recommendedName>
        <fullName evidence="3">ZP domain-containing protein</fullName>
    </recommendedName>
</protein>
<evidence type="ECO:0000313" key="5">
    <source>
        <dbReference type="Proteomes" id="UP000230423"/>
    </source>
</evidence>
<gene>
    <name evidence="4" type="ORF">TELCIR_11522</name>
</gene>
<dbReference type="PANTHER" id="PTHR22907">
    <property type="entry name" value="GH04558P"/>
    <property type="match status" value="1"/>
</dbReference>
<dbReference type="PROSITE" id="PS51034">
    <property type="entry name" value="ZP_2"/>
    <property type="match status" value="1"/>
</dbReference>
<sequence>VLHEDQHGAPVMFATIGDTVYHKWSCDSADKAKYCMTVHSCSADDGQGMGQQLIDHNGCSLDSFLLKNLDYGDDLMAGQAAHVFKFADKPTIFFSCMIRLEFKEETSNGCIHPSQLCSDARHESVPIQTPDRVQTNITKDFPKPPANVANIEENDDAGNVDGTMERNSYDEYP</sequence>
<organism evidence="4 5">
    <name type="scientific">Teladorsagia circumcincta</name>
    <name type="common">Brown stomach worm</name>
    <name type="synonym">Ostertagia circumcincta</name>
    <dbReference type="NCBI Taxonomy" id="45464"/>
    <lineage>
        <taxon>Eukaryota</taxon>
        <taxon>Metazoa</taxon>
        <taxon>Ecdysozoa</taxon>
        <taxon>Nematoda</taxon>
        <taxon>Chromadorea</taxon>
        <taxon>Rhabditida</taxon>
        <taxon>Rhabditina</taxon>
        <taxon>Rhabditomorpha</taxon>
        <taxon>Strongyloidea</taxon>
        <taxon>Trichostrongylidae</taxon>
        <taxon>Teladorsagia</taxon>
    </lineage>
</organism>
<feature type="non-terminal residue" evidence="4">
    <location>
        <position position="1"/>
    </location>
</feature>
<feature type="region of interest" description="Disordered" evidence="2">
    <location>
        <begin position="131"/>
        <end position="173"/>
    </location>
</feature>
<dbReference type="AlphaFoldDB" id="A0A2G9U920"/>
<dbReference type="InterPro" id="IPR057475">
    <property type="entry name" value="CUT_C"/>
</dbReference>
<reference evidence="4 5" key="1">
    <citation type="submission" date="2015-09" db="EMBL/GenBank/DDBJ databases">
        <title>Draft genome of the parasitic nematode Teladorsagia circumcincta isolate WARC Sus (inbred).</title>
        <authorList>
            <person name="Mitreva M."/>
        </authorList>
    </citation>
    <scope>NUCLEOTIDE SEQUENCE [LARGE SCALE GENOMIC DNA]</scope>
    <source>
        <strain evidence="4 5">S</strain>
    </source>
</reference>
<dbReference type="InterPro" id="IPR051962">
    <property type="entry name" value="Cuticlin"/>
</dbReference>
<feature type="domain" description="ZP" evidence="3">
    <location>
        <begin position="1"/>
        <end position="117"/>
    </location>
</feature>
<dbReference type="OrthoDB" id="6139674at2759"/>
<dbReference type="Pfam" id="PF25301">
    <property type="entry name" value="CUT_C"/>
    <property type="match status" value="1"/>
</dbReference>
<dbReference type="InterPro" id="IPR001507">
    <property type="entry name" value="ZP_dom"/>
</dbReference>
<proteinExistence type="predicted"/>
<evidence type="ECO:0000256" key="1">
    <source>
        <dbReference type="ARBA" id="ARBA00022729"/>
    </source>
</evidence>